<dbReference type="InterPro" id="IPR036047">
    <property type="entry name" value="F-box-like_dom_sf"/>
</dbReference>
<evidence type="ECO:0008006" key="6">
    <source>
        <dbReference type="Google" id="ProtNLM"/>
    </source>
</evidence>
<dbReference type="Pfam" id="PF00646">
    <property type="entry name" value="F-box"/>
    <property type="match status" value="1"/>
</dbReference>
<dbReference type="SUPFAM" id="SSF52047">
    <property type="entry name" value="RNI-like"/>
    <property type="match status" value="1"/>
</dbReference>
<dbReference type="Proteomes" id="UP001291623">
    <property type="component" value="Unassembled WGS sequence"/>
</dbReference>
<dbReference type="Pfam" id="PF23622">
    <property type="entry name" value="LRR_At1g61320_AtMIF1"/>
    <property type="match status" value="1"/>
</dbReference>
<proteinExistence type="predicted"/>
<dbReference type="InterPro" id="IPR055357">
    <property type="entry name" value="LRR_At1g61320_AtMIF1"/>
</dbReference>
<dbReference type="InterPro" id="IPR032675">
    <property type="entry name" value="LRR_dom_sf"/>
</dbReference>
<evidence type="ECO:0000259" key="3">
    <source>
        <dbReference type="Pfam" id="PF24758"/>
    </source>
</evidence>
<keyword evidence="5" id="KW-1185">Reference proteome</keyword>
<dbReference type="Gene3D" id="3.80.10.10">
    <property type="entry name" value="Ribonuclease Inhibitor"/>
    <property type="match status" value="1"/>
</dbReference>
<dbReference type="InterPro" id="IPR001810">
    <property type="entry name" value="F-box_dom"/>
</dbReference>
<protein>
    <recommendedName>
        <fullName evidence="6">F-box domain-containing protein</fullName>
    </recommendedName>
</protein>
<gene>
    <name evidence="4" type="ORF">RND71_006082</name>
</gene>
<dbReference type="SUPFAM" id="SSF81383">
    <property type="entry name" value="F-box domain"/>
    <property type="match status" value="1"/>
</dbReference>
<dbReference type="AlphaFoldDB" id="A0AAE1SSP4"/>
<evidence type="ECO:0000259" key="1">
    <source>
        <dbReference type="Pfam" id="PF00646"/>
    </source>
</evidence>
<feature type="domain" description="F-box/LRR-repeat protein 15/At3g58940/PEG3-like LRR" evidence="3">
    <location>
        <begin position="295"/>
        <end position="406"/>
    </location>
</feature>
<organism evidence="4 5">
    <name type="scientific">Anisodus tanguticus</name>
    <dbReference type="NCBI Taxonomy" id="243964"/>
    <lineage>
        <taxon>Eukaryota</taxon>
        <taxon>Viridiplantae</taxon>
        <taxon>Streptophyta</taxon>
        <taxon>Embryophyta</taxon>
        <taxon>Tracheophyta</taxon>
        <taxon>Spermatophyta</taxon>
        <taxon>Magnoliopsida</taxon>
        <taxon>eudicotyledons</taxon>
        <taxon>Gunneridae</taxon>
        <taxon>Pentapetalae</taxon>
        <taxon>asterids</taxon>
        <taxon>lamiids</taxon>
        <taxon>Solanales</taxon>
        <taxon>Solanaceae</taxon>
        <taxon>Solanoideae</taxon>
        <taxon>Hyoscyameae</taxon>
        <taxon>Anisodus</taxon>
    </lineage>
</organism>
<feature type="domain" description="At1g61320/AtMIF1 LRR" evidence="2">
    <location>
        <begin position="28"/>
        <end position="107"/>
    </location>
</feature>
<accession>A0AAE1SSP4</accession>
<dbReference type="EMBL" id="JAVYJV010000003">
    <property type="protein sequence ID" value="KAK4375405.1"/>
    <property type="molecule type" value="Genomic_DNA"/>
</dbReference>
<evidence type="ECO:0000313" key="5">
    <source>
        <dbReference type="Proteomes" id="UP001291623"/>
    </source>
</evidence>
<dbReference type="Pfam" id="PF24758">
    <property type="entry name" value="LRR_At5g56370"/>
    <property type="match status" value="1"/>
</dbReference>
<dbReference type="InterPro" id="IPR053772">
    <property type="entry name" value="At1g61320/At1g61330-like"/>
</dbReference>
<comment type="caution">
    <text evidence="4">The sequence shown here is derived from an EMBL/GenBank/DDBJ whole genome shotgun (WGS) entry which is preliminary data.</text>
</comment>
<sequence>MIDIVAPNLEDLYIGSFSRDLDVTNNTSSKSINHLKLSAVAVNDQWLESIFSNLPNLEICHFVSCLSLRIMKISSYRLKLLEIVTCCNLIAVDLDTPNVLTFSSDIHLYEGGRVSACDVMPTFKLKASLLPEAKFRLTPNVSLYSWDTMSTDKQIDATRWYSKLTKYLGYFNHSSAIALSCSRDEFTYRDDDDEDEKPCCASLPWKCWRHELKKVTKNILEGTDQISKLPEPILDHILSFIAIKEAAKTSTLSKVWNSAWISLSCLDFGDNYLHKSKNIVDQILANRLNQKISIKRFKFPEATYAAKSLNVLSLRGFKLELPSNRVKFYSLRELHLDDSFLDEQLLQALCAICSDLEILSFKRFHGLIRLQVAGNLPKLRTVKLQFCPPKFKMVDIVAPNIKDIYISSFGLDLHVIEITACKSLKRLKLNAVAVNEQ</sequence>
<dbReference type="PANTHER" id="PTHR34145">
    <property type="entry name" value="OS02G0105600 PROTEIN"/>
    <property type="match status" value="1"/>
</dbReference>
<evidence type="ECO:0000313" key="4">
    <source>
        <dbReference type="EMBL" id="KAK4375405.1"/>
    </source>
</evidence>
<feature type="domain" description="F-box" evidence="1">
    <location>
        <begin position="226"/>
        <end position="264"/>
    </location>
</feature>
<dbReference type="PANTHER" id="PTHR34145:SF62">
    <property type="entry name" value="FBD DOMAIN-CONTAINING PROTEIN"/>
    <property type="match status" value="1"/>
</dbReference>
<dbReference type="InterPro" id="IPR055411">
    <property type="entry name" value="LRR_FXL15/At3g58940/PEG3-like"/>
</dbReference>
<reference evidence="4" key="1">
    <citation type="submission" date="2023-12" db="EMBL/GenBank/DDBJ databases">
        <title>Genome assembly of Anisodus tanguticus.</title>
        <authorList>
            <person name="Wang Y.-J."/>
        </authorList>
    </citation>
    <scope>NUCLEOTIDE SEQUENCE</scope>
    <source>
        <strain evidence="4">KB-2021</strain>
        <tissue evidence="4">Leaf</tissue>
    </source>
</reference>
<name>A0AAE1SSP4_9SOLA</name>
<evidence type="ECO:0000259" key="2">
    <source>
        <dbReference type="Pfam" id="PF23622"/>
    </source>
</evidence>